<dbReference type="EMBL" id="CP133648">
    <property type="protein sequence ID" value="WNE85528.1"/>
    <property type="molecule type" value="Genomic_DNA"/>
</dbReference>
<evidence type="ECO:0000313" key="7">
    <source>
        <dbReference type="EMBL" id="OSG87270.1"/>
    </source>
</evidence>
<reference evidence="6 15" key="4">
    <citation type="submission" date="2017-03" db="EMBL/GenBank/DDBJ databases">
        <title>Maternal inheritance of bifidobacteria.</title>
        <authorList>
            <person name="Lugli G.A."/>
            <person name="Duranti S."/>
            <person name="Milani C."/>
            <person name="Mancabelli L."/>
        </authorList>
    </citation>
    <scope>NUCLEOTIDE SEQUENCE [LARGE SCALE GENOMIC DNA]</scope>
    <source>
        <strain evidence="6 15">1892B</strain>
    </source>
</reference>
<evidence type="ECO:0000313" key="11">
    <source>
        <dbReference type="EMBL" id="RGS65587.1"/>
    </source>
</evidence>
<dbReference type="Proteomes" id="UP000192714">
    <property type="component" value="Unassembled WGS sequence"/>
</dbReference>
<evidence type="ECO:0000313" key="12">
    <source>
        <dbReference type="EMBL" id="WNE85528.1"/>
    </source>
</evidence>
<evidence type="ECO:0000313" key="8">
    <source>
        <dbReference type="EMBL" id="OSG96210.1"/>
    </source>
</evidence>
<evidence type="ECO:0000313" key="18">
    <source>
        <dbReference type="Proteomes" id="UP000193905"/>
    </source>
</evidence>
<dbReference type="RefSeq" id="WP_003807525.1">
    <property type="nucleotide sequence ID" value="NZ_AP031418.1"/>
</dbReference>
<proteinExistence type="predicted"/>
<reference evidence="2 13" key="1">
    <citation type="submission" date="2015-09" db="EMBL/GenBank/DDBJ databases">
        <authorList>
            <consortium name="Pathogen Informatics"/>
        </authorList>
    </citation>
    <scope>NUCLEOTIDE SEQUENCE [LARGE SCALE GENOMIC DNA]</scope>
    <source>
        <strain evidence="2 13">2789STDY5608824</strain>
    </source>
</reference>
<evidence type="ECO:0000313" key="2">
    <source>
        <dbReference type="EMBL" id="CUN45240.1"/>
    </source>
</evidence>
<evidence type="ECO:0000313" key="5">
    <source>
        <dbReference type="EMBL" id="OFA36103.1"/>
    </source>
</evidence>
<keyword evidence="1" id="KW-1133">Transmembrane helix</keyword>
<evidence type="ECO:0000313" key="13">
    <source>
        <dbReference type="Proteomes" id="UP000095647"/>
    </source>
</evidence>
<evidence type="ECO:0000313" key="15">
    <source>
        <dbReference type="Proteomes" id="UP000192714"/>
    </source>
</evidence>
<organism evidence="4 22">
    <name type="scientific">Bifidobacterium adolescentis</name>
    <dbReference type="NCBI Taxonomy" id="1680"/>
    <lineage>
        <taxon>Bacteria</taxon>
        <taxon>Bacillati</taxon>
        <taxon>Actinomycetota</taxon>
        <taxon>Actinomycetes</taxon>
        <taxon>Bifidobacteriales</taxon>
        <taxon>Bifidobacteriaceae</taxon>
        <taxon>Bifidobacterium</taxon>
    </lineage>
</organism>
<evidence type="ECO:0000313" key="20">
    <source>
        <dbReference type="Proteomes" id="UP000437631"/>
    </source>
</evidence>
<dbReference type="Proteomes" id="UP000464884">
    <property type="component" value="Chromosome"/>
</dbReference>
<dbReference type="Proteomes" id="UP000193905">
    <property type="component" value="Unassembled WGS sequence"/>
</dbReference>
<name>A0A076JKR3_BIFAD</name>
<evidence type="ECO:0000313" key="4">
    <source>
        <dbReference type="EMBL" id="KAB6031807.1"/>
    </source>
</evidence>
<evidence type="ECO:0000313" key="9">
    <source>
        <dbReference type="EMBL" id="OSG97608.1"/>
    </source>
</evidence>
<accession>A0A076JKR3</accession>
<keyword evidence="1" id="KW-0472">Membrane</keyword>
<reference evidence="20 22" key="6">
    <citation type="journal article" date="2019" name="Nat. Med.">
        <title>A library of human gut bacterial isolates paired with longitudinal multiomics data enables mechanistic microbiome research.</title>
        <authorList>
            <person name="Poyet M."/>
            <person name="Groussin M."/>
            <person name="Gibbons S.M."/>
            <person name="Avila-Pacheco J."/>
            <person name="Jiang X."/>
            <person name="Kearney S.M."/>
            <person name="Perrotta A.R."/>
            <person name="Berdy B."/>
            <person name="Zhao S."/>
            <person name="Lieberman T.D."/>
            <person name="Swanson P.K."/>
            <person name="Smith M."/>
            <person name="Roesemann S."/>
            <person name="Alexander J.E."/>
            <person name="Rich S.A."/>
            <person name="Livny J."/>
            <person name="Vlamakis H."/>
            <person name="Clish C."/>
            <person name="Bullock K."/>
            <person name="Deik A."/>
            <person name="Scott J."/>
            <person name="Pierce K.A."/>
            <person name="Xavier R.J."/>
            <person name="Alm E.J."/>
        </authorList>
    </citation>
    <scope>NUCLEOTIDE SEQUENCE [LARGE SCALE GENOMIC DNA]</scope>
    <source>
        <strain evidence="3 20">BIOML-A190</strain>
        <strain evidence="4 22">BIOML-A26</strain>
    </source>
</reference>
<evidence type="ECO:0000313" key="10">
    <source>
        <dbReference type="EMBL" id="QHB61950.1"/>
    </source>
</evidence>
<evidence type="ECO:0000313" key="14">
    <source>
        <dbReference type="Proteomes" id="UP000175684"/>
    </source>
</evidence>
<feature type="transmembrane region" description="Helical" evidence="1">
    <location>
        <begin position="73"/>
        <end position="92"/>
    </location>
</feature>
<dbReference type="Proteomes" id="UP000285462">
    <property type="component" value="Unassembled WGS sequence"/>
</dbReference>
<evidence type="ECO:0000313" key="6">
    <source>
        <dbReference type="EMBL" id="OQM57432.1"/>
    </source>
</evidence>
<dbReference type="EMBL" id="LNKF01000001">
    <property type="protein sequence ID" value="OSG96210.1"/>
    <property type="molecule type" value="Genomic_DNA"/>
</dbReference>
<evidence type="ECO:0000313" key="3">
    <source>
        <dbReference type="EMBL" id="KAB5746707.1"/>
    </source>
</evidence>
<dbReference type="Proteomes" id="UP000193179">
    <property type="component" value="Chromosome"/>
</dbReference>
<feature type="transmembrane region" description="Helical" evidence="1">
    <location>
        <begin position="104"/>
        <end position="136"/>
    </location>
</feature>
<keyword evidence="1" id="KW-0812">Transmembrane</keyword>
<dbReference type="EMBL" id="WDLT01000006">
    <property type="protein sequence ID" value="KAB5746707.1"/>
    <property type="molecule type" value="Genomic_DNA"/>
</dbReference>
<dbReference type="EMBL" id="LNKH01000003">
    <property type="protein sequence ID" value="OSG97608.1"/>
    <property type="molecule type" value="Genomic_DNA"/>
</dbReference>
<dbReference type="EMBL" id="WDFR01000001">
    <property type="protein sequence ID" value="KAB6031807.1"/>
    <property type="molecule type" value="Genomic_DNA"/>
</dbReference>
<evidence type="ECO:0000256" key="1">
    <source>
        <dbReference type="SAM" id="Phobius"/>
    </source>
</evidence>
<dbReference type="EMBL" id="QRVT01000001">
    <property type="protein sequence ID" value="RGS65587.1"/>
    <property type="molecule type" value="Genomic_DNA"/>
</dbReference>
<dbReference type="Proteomes" id="UP000193664">
    <property type="component" value="Unassembled WGS sequence"/>
</dbReference>
<dbReference type="KEGG" id="badl:BADO_0163"/>
<evidence type="ECO:0000313" key="21">
    <source>
        <dbReference type="Proteomes" id="UP000464884"/>
    </source>
</evidence>
<dbReference type="Proteomes" id="UP000193377">
    <property type="component" value="Unassembled WGS sequence"/>
</dbReference>
<protein>
    <submittedName>
        <fullName evidence="6">ABC transporter permease component</fullName>
    </submittedName>
    <submittedName>
        <fullName evidence="7">Inner membrane component transport system</fullName>
    </submittedName>
</protein>
<reference evidence="5 14" key="3">
    <citation type="submission" date="2016-07" db="EMBL/GenBank/DDBJ databases">
        <title>Draft Genome Sequence of Bifidobacterium adolescentis strain Km 4.</title>
        <authorList>
            <person name="Danilenko V.N."/>
        </authorList>
    </citation>
    <scope>NUCLEOTIDE SEQUENCE [LARGE SCALE GENOMIC DNA]</scope>
    <source>
        <strain evidence="5 14">Km 4</strain>
    </source>
</reference>
<reference evidence="12" key="8">
    <citation type="submission" date="2023-09" db="EMBL/GenBank/DDBJ databases">
        <title>Ecological and genomic based identification of the Bifidobacterium adolescentis prototype of the healthy human gut microbiota.</title>
        <authorList>
            <person name="Lugli G.A."/>
            <person name="Argentini C."/>
            <person name="Tarracchini C."/>
            <person name="Fontana F."/>
            <person name="Alessandri G."/>
            <person name="Mancabelli L."/>
            <person name="Milani C."/>
            <person name="Turroni F."/>
            <person name="Ventura M."/>
        </authorList>
    </citation>
    <scope>NUCLEOTIDE SEQUENCE</scope>
    <source>
        <strain evidence="12">703B</strain>
    </source>
</reference>
<reference evidence="10 21" key="7">
    <citation type="submission" date="2019-12" db="EMBL/GenBank/DDBJ databases">
        <title>Draft Genome Sequence of Bifidobacterium adolescentis ZJ2.</title>
        <authorList>
            <person name="Jin Z."/>
        </authorList>
    </citation>
    <scope>NUCLEOTIDE SEQUENCE [LARGE SCALE GENOMIC DNA]</scope>
    <source>
        <strain evidence="10 21">ZJ2</strain>
    </source>
</reference>
<dbReference type="OrthoDB" id="3235827at2"/>
<reference evidence="16 17" key="2">
    <citation type="journal article" date="2016" name="Sci. Rep.">
        <title>Evaluation of genetic diversity among strains of the human gut commensal Bifidobacterium adolescentis.</title>
        <authorList>
            <person name="Duranti S."/>
            <person name="Milani C."/>
            <person name="Lugli G.A."/>
            <person name="Mancabelli L."/>
            <person name="Turroni F."/>
            <person name="Ferrario C."/>
            <person name="Mangifesta M."/>
            <person name="Viappiani A."/>
            <person name="Sanchez B."/>
            <person name="Margolles A."/>
            <person name="van Sinderen D."/>
            <person name="Ventura M."/>
        </authorList>
    </citation>
    <scope>NUCLEOTIDE SEQUENCE [LARGE SCALE GENOMIC DNA]</scope>
    <source>
        <strain evidence="7 16">487B</strain>
        <strain evidence="12">703B</strain>
        <strain evidence="8 17">AD2-8</strain>
        <strain evidence="9 18">AL46-2</strain>
    </source>
</reference>
<evidence type="ECO:0000313" key="16">
    <source>
        <dbReference type="Proteomes" id="UP000193377"/>
    </source>
</evidence>
<dbReference type="EMBL" id="NAQF01000005">
    <property type="protein sequence ID" value="OQM57432.1"/>
    <property type="molecule type" value="Genomic_DNA"/>
</dbReference>
<evidence type="ECO:0000313" key="19">
    <source>
        <dbReference type="Proteomes" id="UP000285462"/>
    </source>
</evidence>
<gene>
    <name evidence="8" type="ORF">AD0028_0176</name>
    <name evidence="9" type="ORF">AL0462_0151</name>
    <name evidence="7" type="ORF">B0487_0188</name>
    <name evidence="12" type="ORF">B0703_00865</name>
    <name evidence="6" type="ORF">B5789_0919</name>
    <name evidence="5" type="ORF">BBK15_02145</name>
    <name evidence="11" type="ORF">DWX79_00270</name>
    <name evidence="2" type="ORF">ERS852382_00412</name>
    <name evidence="10" type="ORF">F3K97_00820</name>
    <name evidence="4" type="ORF">GA542_00985</name>
    <name evidence="3" type="ORF">GA752_06495</name>
</gene>
<sequence length="157" mass="17281">MNPQGNTMQPPAPLARKAERVLMTIAAAYNVIMASITLFMFTSWFKGQAYDLLEHNGLLKTDYSAVDNASTVVGIYALLVLIIGIVSFIMSMRCLAPGTTSRWVIIWLAIVVVFSLGTMDLIGLALYSITLVIYLARNKAIAAQQDVIRTWARTHQG</sequence>
<dbReference type="Proteomes" id="UP000175684">
    <property type="component" value="Unassembled WGS sequence"/>
</dbReference>
<dbReference type="EMBL" id="CYYI01000002">
    <property type="protein sequence ID" value="CUN45240.1"/>
    <property type="molecule type" value="Genomic_DNA"/>
</dbReference>
<dbReference type="EMBL" id="MAXD01000001">
    <property type="protein sequence ID" value="OFA36103.1"/>
    <property type="molecule type" value="Genomic_DNA"/>
</dbReference>
<dbReference type="Proteomes" id="UP000095647">
    <property type="component" value="Unassembled WGS sequence"/>
</dbReference>
<dbReference type="Proteomes" id="UP000437631">
    <property type="component" value="Unassembled WGS sequence"/>
</dbReference>
<feature type="transmembrane region" description="Helical" evidence="1">
    <location>
        <begin position="21"/>
        <end position="45"/>
    </location>
</feature>
<dbReference type="EMBL" id="LNKD01000001">
    <property type="protein sequence ID" value="OSG87270.1"/>
    <property type="molecule type" value="Genomic_DNA"/>
</dbReference>
<reference evidence="11 19" key="5">
    <citation type="submission" date="2018-08" db="EMBL/GenBank/DDBJ databases">
        <title>A genome reference for cultivated species of the human gut microbiota.</title>
        <authorList>
            <person name="Zou Y."/>
            <person name="Xue W."/>
            <person name="Luo G."/>
        </authorList>
    </citation>
    <scope>NUCLEOTIDE SEQUENCE [LARGE SCALE GENOMIC DNA]</scope>
    <source>
        <strain evidence="11 19">AF21-27</strain>
    </source>
</reference>
<evidence type="ECO:0000313" key="22">
    <source>
        <dbReference type="Proteomes" id="UP000470926"/>
    </source>
</evidence>
<dbReference type="Proteomes" id="UP000470926">
    <property type="component" value="Unassembled WGS sequence"/>
</dbReference>
<dbReference type="AlphaFoldDB" id="A0A076JKR3"/>
<dbReference type="eggNOG" id="ENOG5032RCV">
    <property type="taxonomic scope" value="Bacteria"/>
</dbReference>
<dbReference type="EMBL" id="CP047129">
    <property type="protein sequence ID" value="QHB61950.1"/>
    <property type="molecule type" value="Genomic_DNA"/>
</dbReference>
<evidence type="ECO:0000313" key="17">
    <source>
        <dbReference type="Proteomes" id="UP000193664"/>
    </source>
</evidence>